<dbReference type="GeneID" id="3654922"/>
<evidence type="ECO:0000313" key="1">
    <source>
        <dbReference type="EMBL" id="CAI65849.1"/>
    </source>
</evidence>
<keyword evidence="2" id="KW-1185">Reference proteome</keyword>
<name>Q4A257_EHV8U</name>
<reference evidence="1 2" key="1">
    <citation type="journal article" date="2005" name="Science">
        <title>Complete genome sequence and lytic phase transcription profile of a Coccolithovirus.</title>
        <authorList>
            <person name="Wilson W.H."/>
            <person name="Schroeder D.C."/>
            <person name="Allen M.J."/>
            <person name="Holden M.T.G."/>
            <person name="Parkhill J."/>
            <person name="Barrell B.G."/>
            <person name="Churcher C."/>
            <person name="Hamlin N."/>
            <person name="Mungall K."/>
            <person name="Norbertczak H."/>
            <person name="Quail M.A."/>
            <person name="Price C."/>
            <person name="Rabbinowitsch E."/>
            <person name="Walker D."/>
            <person name="Craigon M."/>
            <person name="Roy D."/>
            <person name="Ghazal P."/>
        </authorList>
    </citation>
    <scope>NUCLEOTIDE SEQUENCE [LARGE SCALE GENOMIC DNA]</scope>
    <source>
        <strain evidence="2">Isolate United Kingdom/English Channel/1999</strain>
    </source>
</reference>
<organismHost>
    <name type="scientific">Emiliania huxleyi</name>
    <name type="common">Coccolithophore</name>
    <name type="synonym">Pontosphaera huxleyi</name>
    <dbReference type="NCBI Taxonomy" id="2903"/>
</organismHost>
<dbReference type="Gene3D" id="3.90.1480.10">
    <property type="entry name" value="Alpha-2,3-sialyltransferase"/>
    <property type="match status" value="1"/>
</dbReference>
<protein>
    <submittedName>
        <fullName evidence="1">Putative membrane protein</fullName>
    </submittedName>
</protein>
<sequence>MHRMPMCMFILIIVCTTIGLIGYKMSNSSDISKNDMELCQLPLFHMDQTYSGLAYLQSRKRHEIATIVGTGMSTGAVTSTQANLLHEISDIWGMNQMFFHEYIVPDFYHVEMASVKGTTNSDLWQYFDTNRRTKYTYTTFVTSEHSRKSMYEVLCRKPEHPLAMITYSMKKRQKHYSCTPSGFTNMGNRIYTSNIQLEGHCGGATITYIIDILIKMKYKQVAFIGVDLNEITHFYTYHPFVMNTSSSFEQHILTLDRKRVGSNIHATGARGVHLFIDRVAELFTHIKFVNLSPFGKLASLTHVVTMPLHTYILSNLTSH</sequence>
<gene>
    <name evidence="1" type="ORF">EhV422</name>
</gene>
<proteinExistence type="predicted"/>
<dbReference type="KEGG" id="vg:3654922"/>
<dbReference type="Proteomes" id="UP000000863">
    <property type="component" value="Segment"/>
</dbReference>
<accession>Q4A257</accession>
<organism evidence="1 2">
    <name type="scientific">Emiliania huxleyi virus 86 (isolate United Kingdom/English Channel/1999)</name>
    <name type="common">EhV-86</name>
    <dbReference type="NCBI Taxonomy" id="654925"/>
    <lineage>
        <taxon>Viruses</taxon>
        <taxon>Varidnaviria</taxon>
        <taxon>Bamfordvirae</taxon>
        <taxon>Nucleocytoviricota</taxon>
        <taxon>Megaviricetes</taxon>
        <taxon>Algavirales</taxon>
        <taxon>Phycodnaviridae</taxon>
        <taxon>Coccolithovirus</taxon>
        <taxon>Coccolithovirus huxleyi</taxon>
        <taxon>Emiliania huxleyi virus 86</taxon>
    </lineage>
</organism>
<dbReference type="RefSeq" id="YP_294180.1">
    <property type="nucleotide sequence ID" value="NC_007346.1"/>
</dbReference>
<dbReference type="EMBL" id="AJ890364">
    <property type="protein sequence ID" value="CAI65849.1"/>
    <property type="molecule type" value="Genomic_DNA"/>
</dbReference>
<evidence type="ECO:0000313" key="2">
    <source>
        <dbReference type="Proteomes" id="UP000000863"/>
    </source>
</evidence>